<keyword evidence="1" id="KW-0732">Signal</keyword>
<feature type="chain" id="PRO_5040947789" evidence="1">
    <location>
        <begin position="25"/>
        <end position="323"/>
    </location>
</feature>
<protein>
    <submittedName>
        <fullName evidence="2">Uncharacterized protein</fullName>
    </submittedName>
</protein>
<evidence type="ECO:0000313" key="3">
    <source>
        <dbReference type="Proteomes" id="UP001165085"/>
    </source>
</evidence>
<name>A0A9W7F0C3_9STRA</name>
<gene>
    <name evidence="2" type="ORF">TrST_g6273</name>
</gene>
<evidence type="ECO:0000256" key="1">
    <source>
        <dbReference type="SAM" id="SignalP"/>
    </source>
</evidence>
<dbReference type="Proteomes" id="UP001165085">
    <property type="component" value="Unassembled WGS sequence"/>
</dbReference>
<proteinExistence type="predicted"/>
<dbReference type="InterPro" id="IPR008884">
    <property type="entry name" value="TylF_MeTrfase"/>
</dbReference>
<feature type="signal peptide" evidence="1">
    <location>
        <begin position="1"/>
        <end position="24"/>
    </location>
</feature>
<dbReference type="AlphaFoldDB" id="A0A9W7F0C3"/>
<dbReference type="PANTHER" id="PTHR40036">
    <property type="entry name" value="MACROCIN O-METHYLTRANSFERASE"/>
    <property type="match status" value="1"/>
</dbReference>
<keyword evidence="3" id="KW-1185">Reference proteome</keyword>
<dbReference type="InterPro" id="IPR029063">
    <property type="entry name" value="SAM-dependent_MTases_sf"/>
</dbReference>
<dbReference type="Pfam" id="PF05711">
    <property type="entry name" value="TylF"/>
    <property type="match status" value="1"/>
</dbReference>
<dbReference type="Gene3D" id="3.40.50.150">
    <property type="entry name" value="Vaccinia Virus protein VP39"/>
    <property type="match status" value="1"/>
</dbReference>
<sequence>MLRCAVPVLALLAGILSLSTLTSSMKIPVALRIEVDHGEQVLQFLTNSEDVEADAKQFVQEQGLGDDVVAGLVTKVQEAFLARENKLESLVDPAAKSQNRPEFGQPHVCSDFNHMVGRCTLLDAMVTYIIGGGVPGDYVETGVHVGDSAAAVARQLSMYPGKLRTMYLYDSWQGMPDAIEELDGAKAVRLGEDRWGKEASAEAVRARMRAFSQEPVIHEGWFNETFSHSPQPDTIALLYIDCDWYDSVLDSLNQFYDRVPVGGVIALDEYGFWEGARRALGDFIKQRDLEMPLFERYGPSIIWWIKGKEFNRQGIGFKEFSRN</sequence>
<dbReference type="EMBL" id="BRXY01000477">
    <property type="protein sequence ID" value="GMH96962.1"/>
    <property type="molecule type" value="Genomic_DNA"/>
</dbReference>
<reference evidence="3" key="1">
    <citation type="journal article" date="2023" name="Commun. Biol.">
        <title>Genome analysis of Parmales, the sister group of diatoms, reveals the evolutionary specialization of diatoms from phago-mixotrophs to photoautotrophs.</title>
        <authorList>
            <person name="Ban H."/>
            <person name="Sato S."/>
            <person name="Yoshikawa S."/>
            <person name="Yamada K."/>
            <person name="Nakamura Y."/>
            <person name="Ichinomiya M."/>
            <person name="Sato N."/>
            <person name="Blanc-Mathieu R."/>
            <person name="Endo H."/>
            <person name="Kuwata A."/>
            <person name="Ogata H."/>
        </authorList>
    </citation>
    <scope>NUCLEOTIDE SEQUENCE [LARGE SCALE GENOMIC DNA]</scope>
    <source>
        <strain evidence="3">NIES 3701</strain>
    </source>
</reference>
<organism evidence="2 3">
    <name type="scientific">Triparma strigata</name>
    <dbReference type="NCBI Taxonomy" id="1606541"/>
    <lineage>
        <taxon>Eukaryota</taxon>
        <taxon>Sar</taxon>
        <taxon>Stramenopiles</taxon>
        <taxon>Ochrophyta</taxon>
        <taxon>Bolidophyceae</taxon>
        <taxon>Parmales</taxon>
        <taxon>Triparmaceae</taxon>
        <taxon>Triparma</taxon>
    </lineage>
</organism>
<dbReference type="PANTHER" id="PTHR40036:SF1">
    <property type="entry name" value="MACROCIN O-METHYLTRANSFERASE"/>
    <property type="match status" value="1"/>
</dbReference>
<accession>A0A9W7F0C3</accession>
<comment type="caution">
    <text evidence="2">The sequence shown here is derived from an EMBL/GenBank/DDBJ whole genome shotgun (WGS) entry which is preliminary data.</text>
</comment>
<dbReference type="OrthoDB" id="202531at2759"/>
<evidence type="ECO:0000313" key="2">
    <source>
        <dbReference type="EMBL" id="GMH96962.1"/>
    </source>
</evidence>